<evidence type="ECO:0000313" key="3">
    <source>
        <dbReference type="Proteomes" id="UP001596405"/>
    </source>
</evidence>
<proteinExistence type="predicted"/>
<dbReference type="RefSeq" id="WP_066621687.1">
    <property type="nucleotide sequence ID" value="NZ_JBHSYQ010000004.1"/>
</dbReference>
<comment type="caution">
    <text evidence="2">The sequence shown here is derived from an EMBL/GenBank/DDBJ whole genome shotgun (WGS) entry which is preliminary data.</text>
</comment>
<sequence>MKVKALKTIAGYYGTIEAGKERSIAADVAKDLEKAGLVEIVDEETAPEEPKQGSDMTAAKTTKRKKK</sequence>
<gene>
    <name evidence="2" type="ORF">ACFQHR_10550</name>
</gene>
<organism evidence="2 3">
    <name type="scientific">Rufibacter roseus</name>
    <dbReference type="NCBI Taxonomy" id="1567108"/>
    <lineage>
        <taxon>Bacteria</taxon>
        <taxon>Pseudomonadati</taxon>
        <taxon>Bacteroidota</taxon>
        <taxon>Cytophagia</taxon>
        <taxon>Cytophagales</taxon>
        <taxon>Hymenobacteraceae</taxon>
        <taxon>Rufibacter</taxon>
    </lineage>
</organism>
<feature type="region of interest" description="Disordered" evidence="1">
    <location>
        <begin position="42"/>
        <end position="67"/>
    </location>
</feature>
<evidence type="ECO:0000313" key="2">
    <source>
        <dbReference type="EMBL" id="MFC6998066.1"/>
    </source>
</evidence>
<protein>
    <submittedName>
        <fullName evidence="2">Uncharacterized protein</fullName>
    </submittedName>
</protein>
<reference evidence="3" key="1">
    <citation type="journal article" date="2019" name="Int. J. Syst. Evol. Microbiol.">
        <title>The Global Catalogue of Microorganisms (GCM) 10K type strain sequencing project: providing services to taxonomists for standard genome sequencing and annotation.</title>
        <authorList>
            <consortium name="The Broad Institute Genomics Platform"/>
            <consortium name="The Broad Institute Genome Sequencing Center for Infectious Disease"/>
            <person name="Wu L."/>
            <person name="Ma J."/>
        </authorList>
    </citation>
    <scope>NUCLEOTIDE SEQUENCE [LARGE SCALE GENOMIC DNA]</scope>
    <source>
        <strain evidence="3">CGMCC 4.7393</strain>
    </source>
</reference>
<name>A0ABW2DNW6_9BACT</name>
<dbReference type="Proteomes" id="UP001596405">
    <property type="component" value="Unassembled WGS sequence"/>
</dbReference>
<evidence type="ECO:0000256" key="1">
    <source>
        <dbReference type="SAM" id="MobiDB-lite"/>
    </source>
</evidence>
<keyword evidence="3" id="KW-1185">Reference proteome</keyword>
<accession>A0ABW2DNW6</accession>
<dbReference type="EMBL" id="JBHSYQ010000004">
    <property type="protein sequence ID" value="MFC6998066.1"/>
    <property type="molecule type" value="Genomic_DNA"/>
</dbReference>